<dbReference type="GO" id="GO:0016301">
    <property type="term" value="F:kinase activity"/>
    <property type="evidence" value="ECO:0007669"/>
    <property type="project" value="UniProtKB-KW"/>
</dbReference>
<reference evidence="8" key="1">
    <citation type="submission" date="2024-05" db="EMBL/GenBank/DDBJ databases">
        <title>Alkalihalobacillus sp. strain MEB203 novel alkaliphilic bacterium from Lonar Lake, India.</title>
        <authorList>
            <person name="Joshi A."/>
            <person name="Thite S."/>
            <person name="Mengade P."/>
        </authorList>
    </citation>
    <scope>NUCLEOTIDE SEQUENCE</scope>
    <source>
        <strain evidence="8">MEB 203</strain>
    </source>
</reference>
<keyword evidence="1 7" id="KW-0028">Amino-acid biosynthesis</keyword>
<keyword evidence="4 7" id="KW-0418">Kinase</keyword>
<comment type="catalytic activity">
    <reaction evidence="7">
        <text>shikimate + ATP = 3-phosphoshikimate + ADP + H(+)</text>
        <dbReference type="Rhea" id="RHEA:13121"/>
        <dbReference type="ChEBI" id="CHEBI:15378"/>
        <dbReference type="ChEBI" id="CHEBI:30616"/>
        <dbReference type="ChEBI" id="CHEBI:36208"/>
        <dbReference type="ChEBI" id="CHEBI:145989"/>
        <dbReference type="ChEBI" id="CHEBI:456216"/>
        <dbReference type="EC" id="2.7.1.71"/>
    </reaction>
</comment>
<keyword evidence="5 7" id="KW-0067">ATP-binding</keyword>
<dbReference type="CDD" id="cd00464">
    <property type="entry name" value="SK"/>
    <property type="match status" value="1"/>
</dbReference>
<dbReference type="Gene3D" id="3.40.50.300">
    <property type="entry name" value="P-loop containing nucleotide triphosphate hydrolases"/>
    <property type="match status" value="1"/>
</dbReference>
<dbReference type="InterPro" id="IPR031322">
    <property type="entry name" value="Shikimate/glucono_kinase"/>
</dbReference>
<dbReference type="InterPro" id="IPR027417">
    <property type="entry name" value="P-loop_NTPase"/>
</dbReference>
<evidence type="ECO:0000256" key="2">
    <source>
        <dbReference type="ARBA" id="ARBA00022679"/>
    </source>
</evidence>
<comment type="subcellular location">
    <subcellularLocation>
        <location evidence="7">Cytoplasm</location>
    </subcellularLocation>
</comment>
<dbReference type="EMBL" id="JAOTPO010000001">
    <property type="protein sequence ID" value="MDE5412283.1"/>
    <property type="molecule type" value="Genomic_DNA"/>
</dbReference>
<evidence type="ECO:0000256" key="6">
    <source>
        <dbReference type="ARBA" id="ARBA00023141"/>
    </source>
</evidence>
<feature type="binding site" evidence="7">
    <location>
        <begin position="18"/>
        <end position="23"/>
    </location>
    <ligand>
        <name>ATP</name>
        <dbReference type="ChEBI" id="CHEBI:30616"/>
    </ligand>
</feature>
<keyword evidence="6 7" id="KW-0057">Aromatic amino acid biosynthesis</keyword>
<evidence type="ECO:0000256" key="3">
    <source>
        <dbReference type="ARBA" id="ARBA00022741"/>
    </source>
</evidence>
<dbReference type="Pfam" id="PF01202">
    <property type="entry name" value="SKI"/>
    <property type="match status" value="1"/>
</dbReference>
<dbReference type="PANTHER" id="PTHR21087">
    <property type="entry name" value="SHIKIMATE KINASE"/>
    <property type="match status" value="1"/>
</dbReference>
<accession>A0ABT5V9Z6</accession>
<dbReference type="SUPFAM" id="SSF52540">
    <property type="entry name" value="P-loop containing nucleoside triphosphate hydrolases"/>
    <property type="match status" value="1"/>
</dbReference>
<dbReference type="HAMAP" id="MF_00109">
    <property type="entry name" value="Shikimate_kinase"/>
    <property type="match status" value="1"/>
</dbReference>
<dbReference type="InterPro" id="IPR000623">
    <property type="entry name" value="Shikimate_kinase/TSH1"/>
</dbReference>
<feature type="binding site" evidence="7">
    <location>
        <position position="123"/>
    </location>
    <ligand>
        <name>ATP</name>
        <dbReference type="ChEBI" id="CHEBI:30616"/>
    </ligand>
</feature>
<keyword evidence="7" id="KW-0479">Metal-binding</keyword>
<feature type="binding site" evidence="7">
    <location>
        <position position="85"/>
    </location>
    <ligand>
        <name>substrate</name>
    </ligand>
</feature>
<dbReference type="RefSeq" id="WP_275116896.1">
    <property type="nucleotide sequence ID" value="NZ_JAOTPO010000001.1"/>
</dbReference>
<evidence type="ECO:0000313" key="8">
    <source>
        <dbReference type="EMBL" id="MDE5412283.1"/>
    </source>
</evidence>
<comment type="pathway">
    <text evidence="7">Metabolic intermediate biosynthesis; chorismate biosynthesis; chorismate from D-erythrose 4-phosphate and phosphoenolpyruvate: step 5/7.</text>
</comment>
<keyword evidence="9" id="KW-1185">Reference proteome</keyword>
<dbReference type="PRINTS" id="PR01100">
    <property type="entry name" value="SHIKIMTKNASE"/>
</dbReference>
<evidence type="ECO:0000256" key="7">
    <source>
        <dbReference type="HAMAP-Rule" id="MF_00109"/>
    </source>
</evidence>
<organism evidence="8 9">
    <name type="scientific">Alkalihalobacterium chitinilyticum</name>
    <dbReference type="NCBI Taxonomy" id="2980103"/>
    <lineage>
        <taxon>Bacteria</taxon>
        <taxon>Bacillati</taxon>
        <taxon>Bacillota</taxon>
        <taxon>Bacilli</taxon>
        <taxon>Bacillales</taxon>
        <taxon>Bacillaceae</taxon>
        <taxon>Alkalihalobacterium</taxon>
    </lineage>
</organism>
<dbReference type="EC" id="2.7.1.71" evidence="7"/>
<feature type="binding site" evidence="7">
    <location>
        <position position="141"/>
    </location>
    <ligand>
        <name>substrate</name>
    </ligand>
</feature>
<comment type="caution">
    <text evidence="7">Lacks conserved residue(s) required for the propagation of feature annotation.</text>
</comment>
<evidence type="ECO:0000313" key="9">
    <source>
        <dbReference type="Proteomes" id="UP001148125"/>
    </source>
</evidence>
<proteinExistence type="inferred from homology"/>
<keyword evidence="7" id="KW-0963">Cytoplasm</keyword>
<evidence type="ECO:0000256" key="4">
    <source>
        <dbReference type="ARBA" id="ARBA00022777"/>
    </source>
</evidence>
<feature type="binding site" evidence="7">
    <location>
        <position position="40"/>
    </location>
    <ligand>
        <name>substrate</name>
    </ligand>
</feature>
<gene>
    <name evidence="7" type="primary">aroK</name>
    <name evidence="8" type="ORF">N7Z68_02640</name>
</gene>
<evidence type="ECO:0000256" key="5">
    <source>
        <dbReference type="ARBA" id="ARBA00022840"/>
    </source>
</evidence>
<protein>
    <recommendedName>
        <fullName evidence="7">Shikimate kinase</fullName>
        <shortName evidence="7">SK</shortName>
        <ecNumber evidence="7">2.7.1.71</ecNumber>
    </recommendedName>
</protein>
<dbReference type="Proteomes" id="UP001148125">
    <property type="component" value="Unassembled WGS sequence"/>
</dbReference>
<comment type="subunit">
    <text evidence="7">Monomer.</text>
</comment>
<evidence type="ECO:0000256" key="1">
    <source>
        <dbReference type="ARBA" id="ARBA00022605"/>
    </source>
</evidence>
<comment type="caution">
    <text evidence="8">The sequence shown here is derived from an EMBL/GenBank/DDBJ whole genome shotgun (WGS) entry which is preliminary data.</text>
</comment>
<keyword evidence="2 7" id="KW-0808">Transferase</keyword>
<feature type="binding site" evidence="7">
    <location>
        <position position="64"/>
    </location>
    <ligand>
        <name>substrate</name>
    </ligand>
</feature>
<comment type="similarity">
    <text evidence="7">Belongs to the shikimate kinase family.</text>
</comment>
<feature type="binding site" evidence="7">
    <location>
        <position position="22"/>
    </location>
    <ligand>
        <name>Mg(2+)</name>
        <dbReference type="ChEBI" id="CHEBI:18420"/>
    </ligand>
</feature>
<dbReference type="PANTHER" id="PTHR21087:SF16">
    <property type="entry name" value="SHIKIMATE KINASE 1, CHLOROPLASTIC"/>
    <property type="match status" value="1"/>
</dbReference>
<keyword evidence="7" id="KW-0460">Magnesium</keyword>
<comment type="function">
    <text evidence="7">Catalyzes the specific phosphorylation of the 3-hydroxyl group of shikimic acid using ATP as a cosubstrate.</text>
</comment>
<comment type="cofactor">
    <cofactor evidence="7">
        <name>Mg(2+)</name>
        <dbReference type="ChEBI" id="CHEBI:18420"/>
    </cofactor>
    <text evidence="7">Binds 1 Mg(2+) ion per subunit.</text>
</comment>
<keyword evidence="3 7" id="KW-0547">Nucleotide-binding</keyword>
<sequence length="176" mass="20124">MDRVYDGVKIIFLTGFMGAGKSTIGKIIAEKLNYKLLDTDAKIETTKHKSIAMIFQEEGEAAFRSYETDVLKKLPVENTIVTTGGGIVVNEVNREIMREKGSIVYLHCDIERILERTKGDTTRPLLQNKSKEQVNELFLQRKPFYEDADYKIDTTNLSISEIVDKILLILNEYRSK</sequence>
<name>A0ABT5V9Z6_9BACI</name>